<feature type="transmembrane region" description="Helical" evidence="8">
    <location>
        <begin position="238"/>
        <end position="256"/>
    </location>
</feature>
<feature type="transmembrane region" description="Helical" evidence="8">
    <location>
        <begin position="62"/>
        <end position="78"/>
    </location>
</feature>
<evidence type="ECO:0000256" key="6">
    <source>
        <dbReference type="ARBA" id="ARBA00023136"/>
    </source>
</evidence>
<feature type="transmembrane region" description="Helical" evidence="8">
    <location>
        <begin position="604"/>
        <end position="628"/>
    </location>
</feature>
<dbReference type="InterPro" id="IPR052175">
    <property type="entry name" value="ComplexI-like_HydComp"/>
</dbReference>
<dbReference type="AlphaFoldDB" id="A0AAJ4UYB1"/>
<organism evidence="11 12">
    <name type="scientific">Caminibacter pacificus</name>
    <dbReference type="NCBI Taxonomy" id="1424653"/>
    <lineage>
        <taxon>Bacteria</taxon>
        <taxon>Pseudomonadati</taxon>
        <taxon>Campylobacterota</taxon>
        <taxon>Epsilonproteobacteria</taxon>
        <taxon>Nautiliales</taxon>
        <taxon>Nautiliaceae</taxon>
        <taxon>Caminibacter</taxon>
    </lineage>
</organism>
<feature type="transmembrane region" description="Helical" evidence="8">
    <location>
        <begin position="420"/>
        <end position="447"/>
    </location>
</feature>
<dbReference type="PANTHER" id="PTHR42682">
    <property type="entry name" value="HYDROGENASE-4 COMPONENT F"/>
    <property type="match status" value="1"/>
</dbReference>
<evidence type="ECO:0000256" key="7">
    <source>
        <dbReference type="RuleBase" id="RU000320"/>
    </source>
</evidence>
<reference evidence="13" key="1">
    <citation type="submission" date="2018-03" db="EMBL/GenBank/DDBJ databases">
        <title>A comparative analysis of the Nautiliaceae.</title>
        <authorList>
            <person name="Grosche A."/>
            <person name="Smedile F."/>
            <person name="Vetriani C."/>
        </authorList>
    </citation>
    <scope>NUCLEOTIDE SEQUENCE [LARGE SCALE GENOMIC DNA]</scope>
    <source>
        <strain evidence="13">TB6</strain>
    </source>
</reference>
<feature type="transmembrane region" description="Helical" evidence="8">
    <location>
        <begin position="853"/>
        <end position="874"/>
    </location>
</feature>
<reference evidence="10" key="3">
    <citation type="submission" date="2019-06" db="EMBL/GenBank/DDBJ databases">
        <title>A comparative analysis of the Nautiliaceae.</title>
        <authorList>
            <person name="Grosche A."/>
            <person name="Smedile F."/>
            <person name="Vetriani C."/>
        </authorList>
    </citation>
    <scope>NUCLEOTIDE SEQUENCE</scope>
    <source>
        <strain evidence="10">TB6</strain>
    </source>
</reference>
<dbReference type="GO" id="GO:0016491">
    <property type="term" value="F:oxidoreductase activity"/>
    <property type="evidence" value="ECO:0007669"/>
    <property type="project" value="UniProtKB-KW"/>
</dbReference>
<evidence type="ECO:0000256" key="5">
    <source>
        <dbReference type="ARBA" id="ARBA00023002"/>
    </source>
</evidence>
<evidence type="ECO:0000256" key="1">
    <source>
        <dbReference type="ARBA" id="ARBA00004651"/>
    </source>
</evidence>
<feature type="transmembrane region" description="Helical" evidence="8">
    <location>
        <begin position="658"/>
        <end position="677"/>
    </location>
</feature>
<feature type="transmembrane region" description="Helical" evidence="8">
    <location>
        <begin position="881"/>
        <end position="900"/>
    </location>
</feature>
<sequence length="1158" mass="129594">MEGIVLLSLLIILFLKVFALINVKQVKKSFIIASTAEIFYLSLAFLGSYGLSSALLHIEYQFVFRMLALLLLFEFISFKKSELLEDLKGVAFNVWGVVFGLAIFGSLGVSLITSKQLILNTFSANNLFDFGYLVVVINLIQAIYLITVFENLVIKNGESISFVKNKLLIFLFTFASILVFVYPQLYLILPQSFSDIKTFHISFSFDTGGIRLLFGGLFGFIMLMVFLYSLDYIKRNKIFYYFALAVLTISLIEVAFSDTFESFYLFWELMTISSYLLIMHSRSDKSIGAAKIYFLMCIAGAYLLQLTFSYFYTHGIESFSEIKTINITLAVLLLLGFGVKAGIVPLHKWLPIAHPEAPSSISAPLSGILTKAGIFGIILTIYLFKFNNEIFSYLVIFLGLITLLYGEIKTLYETDLKRLLAYSTIGQIGEIITVLGLMSLSALSAALYHIINHAVVKDLLFLSAGILILSAGSRNLEDLKGIGKKMPFLAFPLGVGIFAISAFPPFGNFNSKFLMVYSSMNAHNYVVAFGLVIGAIIGFIGMLRVFKYIFLFNPHRDFEEVKGIKVFVTYFLAIISFILGIFPNEVMSFINSSIFYTFHQKVQLIPFVLHIPFSVSIMILGAFVVFFFAKKSVHAGILSALFSFLALIELSFHKFSFGIFFAILVVFMAILNFIYAARYMDHSHKPYRFFANFIIMIVGILGVVLSKDIYNMFFFWEIMGGWALYLALVHEEDDYSIREASKYLIYNYAGAGILMIGFSILLNYGIELSLLKNLTLNATLTFAVILLTIGFLMKAAQLPIRIDYQMHPKPAPTPISGYISSVMLKTGPFMLVKVFYMLIATGLLINILTINDIAHIAAIIGVVTIIMGAAFGLLTNSMKRLLIFLTVAEIGYIVAGVSLLTNEGLAGGLLHLVNHMFFKDLLFLSAGAIFYKTGIDNLNELGGIAKKMPITFGVFMVAVFSTAGVPMFSGFVSKWIIYHALMAKGYVFLAILTLLGSIMVLLVFVKFMHSAYLGKSDEKRIEKVDFYMAVPMVLLAFLNILLGIFPYVMLKPINFILTQFGLKEILITPSSITLGNDVLNTFSLAVFIILGLVVAVSMYLFKKRVRTTHIFLSGVRDLSKKDLHIKADSFYESVTELILKIIYYTKKVFGLKGGYVER</sequence>
<evidence type="ECO:0000259" key="9">
    <source>
        <dbReference type="Pfam" id="PF00361"/>
    </source>
</evidence>
<feature type="transmembrane region" description="Helical" evidence="8">
    <location>
        <begin position="6"/>
        <end position="23"/>
    </location>
</feature>
<name>A0AAJ4UYB1_9BACT</name>
<evidence type="ECO:0000313" key="11">
    <source>
        <dbReference type="EMBL" id="ROR40731.1"/>
    </source>
</evidence>
<protein>
    <submittedName>
        <fullName evidence="11">Formate hydrogenlyase subunit 3/multisubunit Na+/H+ antiporter MnhD subunit</fullName>
    </submittedName>
    <submittedName>
        <fullName evidence="10">Oxidoreductase</fullName>
    </submittedName>
</protein>
<feature type="transmembrane region" description="Helical" evidence="8">
    <location>
        <begin position="488"/>
        <end position="506"/>
    </location>
</feature>
<dbReference type="Pfam" id="PF00361">
    <property type="entry name" value="Proton_antipo_M"/>
    <property type="match status" value="2"/>
</dbReference>
<feature type="transmembrane region" description="Helical" evidence="8">
    <location>
        <begin position="30"/>
        <end position="50"/>
    </location>
</feature>
<feature type="transmembrane region" description="Helical" evidence="8">
    <location>
        <begin position="743"/>
        <end position="762"/>
    </location>
</feature>
<feature type="transmembrane region" description="Helical" evidence="8">
    <location>
        <begin position="985"/>
        <end position="1005"/>
    </location>
</feature>
<keyword evidence="4 8" id="KW-1133">Transmembrane helix</keyword>
<feature type="transmembrane region" description="Helical" evidence="8">
    <location>
        <begin position="292"/>
        <end position="312"/>
    </location>
</feature>
<feature type="transmembrane region" description="Helical" evidence="8">
    <location>
        <begin position="952"/>
        <end position="973"/>
    </location>
</feature>
<feature type="transmembrane region" description="Helical" evidence="8">
    <location>
        <begin position="712"/>
        <end position="731"/>
    </location>
</feature>
<proteinExistence type="predicted"/>
<evidence type="ECO:0000256" key="8">
    <source>
        <dbReference type="SAM" id="Phobius"/>
    </source>
</evidence>
<dbReference type="GO" id="GO:0005886">
    <property type="term" value="C:plasma membrane"/>
    <property type="evidence" value="ECO:0007669"/>
    <property type="project" value="UniProtKB-SubCell"/>
</dbReference>
<feature type="transmembrane region" description="Helical" evidence="8">
    <location>
        <begin position="166"/>
        <end position="189"/>
    </location>
</feature>
<accession>A0AAJ4UYB1</accession>
<feature type="transmembrane region" description="Helical" evidence="8">
    <location>
        <begin position="567"/>
        <end position="584"/>
    </location>
</feature>
<evidence type="ECO:0000256" key="4">
    <source>
        <dbReference type="ARBA" id="ARBA00022989"/>
    </source>
</evidence>
<feature type="transmembrane region" description="Helical" evidence="8">
    <location>
        <begin position="635"/>
        <end position="652"/>
    </location>
</feature>
<feature type="transmembrane region" description="Helical" evidence="8">
    <location>
        <begin position="1082"/>
        <end position="1101"/>
    </location>
</feature>
<feature type="transmembrane region" description="Helical" evidence="8">
    <location>
        <begin position="390"/>
        <end position="408"/>
    </location>
</feature>
<dbReference type="InterPro" id="IPR001750">
    <property type="entry name" value="ND/Mrp_TM"/>
</dbReference>
<keyword evidence="5" id="KW-0560">Oxidoreductase</keyword>
<feature type="transmembrane region" description="Helical" evidence="8">
    <location>
        <begin position="324"/>
        <end position="344"/>
    </location>
</feature>
<feature type="transmembrane region" description="Helical" evidence="8">
    <location>
        <begin position="774"/>
        <end position="793"/>
    </location>
</feature>
<dbReference type="PANTHER" id="PTHR42682:SF4">
    <property type="entry name" value="NADH-UBIQUINONE_PLASTOQUINONE"/>
    <property type="match status" value="1"/>
</dbReference>
<gene>
    <name evidence="10" type="ORF">C6V80_06075</name>
    <name evidence="11" type="ORF">EDC58_0211</name>
</gene>
<reference evidence="11 12" key="2">
    <citation type="submission" date="2018-11" db="EMBL/GenBank/DDBJ databases">
        <title>Genomic Encyclopedia of Type Strains, Phase IV (KMG-IV): sequencing the most valuable type-strain genomes for metagenomic binning, comparative biology and taxonomic classification.</title>
        <authorList>
            <person name="Goeker M."/>
        </authorList>
    </citation>
    <scope>NUCLEOTIDE SEQUENCE [LARGE SCALE GENOMIC DNA]</scope>
    <source>
        <strain evidence="11 12">DSM 27783</strain>
    </source>
</reference>
<feature type="transmembrane region" description="Helical" evidence="8">
    <location>
        <begin position="209"/>
        <end position="231"/>
    </location>
</feature>
<feature type="transmembrane region" description="Helical" evidence="8">
    <location>
        <begin position="689"/>
        <end position="706"/>
    </location>
</feature>
<feature type="domain" description="NADH:quinone oxidoreductase/Mrp antiporter transmembrane" evidence="9">
    <location>
        <begin position="262"/>
        <end position="537"/>
    </location>
</feature>
<dbReference type="EMBL" id="CP027432">
    <property type="protein sequence ID" value="QCI28542.1"/>
    <property type="molecule type" value="Genomic_DNA"/>
</dbReference>
<feature type="transmembrane region" description="Helical" evidence="8">
    <location>
        <begin position="829"/>
        <end position="847"/>
    </location>
</feature>
<dbReference type="GO" id="GO:0008137">
    <property type="term" value="F:NADH dehydrogenase (ubiquinone) activity"/>
    <property type="evidence" value="ECO:0007669"/>
    <property type="project" value="InterPro"/>
</dbReference>
<feature type="transmembrane region" description="Helical" evidence="8">
    <location>
        <begin position="526"/>
        <end position="546"/>
    </location>
</feature>
<keyword evidence="3 7" id="KW-0812">Transmembrane</keyword>
<keyword evidence="13" id="KW-1185">Reference proteome</keyword>
<feature type="transmembrane region" description="Helical" evidence="8">
    <location>
        <begin position="365"/>
        <end position="384"/>
    </location>
</feature>
<dbReference type="PRINTS" id="PR01437">
    <property type="entry name" value="NUOXDRDTASE4"/>
</dbReference>
<keyword evidence="2" id="KW-1003">Cell membrane</keyword>
<dbReference type="Proteomes" id="UP000298805">
    <property type="component" value="Chromosome"/>
</dbReference>
<evidence type="ECO:0000313" key="13">
    <source>
        <dbReference type="Proteomes" id="UP000298805"/>
    </source>
</evidence>
<evidence type="ECO:0000256" key="2">
    <source>
        <dbReference type="ARBA" id="ARBA00022475"/>
    </source>
</evidence>
<dbReference type="Proteomes" id="UP000272781">
    <property type="component" value="Unassembled WGS sequence"/>
</dbReference>
<feature type="transmembrane region" description="Helical" evidence="8">
    <location>
        <begin position="90"/>
        <end position="112"/>
    </location>
</feature>
<dbReference type="RefSeq" id="WP_123351645.1">
    <property type="nucleotide sequence ID" value="NZ_CP027432.2"/>
</dbReference>
<feature type="transmembrane region" description="Helical" evidence="8">
    <location>
        <begin position="1026"/>
        <end position="1048"/>
    </location>
</feature>
<evidence type="ECO:0000313" key="12">
    <source>
        <dbReference type="Proteomes" id="UP000272781"/>
    </source>
</evidence>
<evidence type="ECO:0000313" key="10">
    <source>
        <dbReference type="EMBL" id="QCI28542.1"/>
    </source>
</evidence>
<feature type="domain" description="NADH:quinone oxidoreductase/Mrp antiporter transmembrane" evidence="9">
    <location>
        <begin position="706"/>
        <end position="998"/>
    </location>
</feature>
<dbReference type="InterPro" id="IPR003918">
    <property type="entry name" value="NADH_UbQ_OxRdtase"/>
</dbReference>
<keyword evidence="6 8" id="KW-0472">Membrane</keyword>
<dbReference type="GO" id="GO:0042773">
    <property type="term" value="P:ATP synthesis coupled electron transport"/>
    <property type="evidence" value="ECO:0007669"/>
    <property type="project" value="InterPro"/>
</dbReference>
<dbReference type="EMBL" id="RJVK01000001">
    <property type="protein sequence ID" value="ROR40731.1"/>
    <property type="molecule type" value="Genomic_DNA"/>
</dbReference>
<comment type="subcellular location">
    <subcellularLocation>
        <location evidence="1">Cell membrane</location>
        <topology evidence="1">Multi-pass membrane protein</topology>
    </subcellularLocation>
    <subcellularLocation>
        <location evidence="7">Membrane</location>
        <topology evidence="7">Multi-pass membrane protein</topology>
    </subcellularLocation>
</comment>
<evidence type="ECO:0000256" key="3">
    <source>
        <dbReference type="ARBA" id="ARBA00022692"/>
    </source>
</evidence>
<feature type="transmembrane region" description="Helical" evidence="8">
    <location>
        <begin position="132"/>
        <end position="154"/>
    </location>
</feature>